<feature type="region of interest" description="Disordered" evidence="1">
    <location>
        <begin position="1"/>
        <end position="29"/>
    </location>
</feature>
<dbReference type="Proteomes" id="UP000481327">
    <property type="component" value="Unassembled WGS sequence"/>
</dbReference>
<name>A0A7C9GPJ9_9SPHN</name>
<proteinExistence type="predicted"/>
<keyword evidence="3" id="KW-1185">Reference proteome</keyword>
<sequence length="102" mass="10519">MDLATASPLPLPRVRSEWPPAAARPAGDAARQAEVAHQFETLIAETLLRSARAAALGDDSLGGSDAAGADNVRAMVDHARAEAIARAAPIGVARLLMADTPR</sequence>
<comment type="caution">
    <text evidence="2">The sequence shown here is derived from an EMBL/GenBank/DDBJ whole genome shotgun (WGS) entry which is preliminary data.</text>
</comment>
<evidence type="ECO:0000313" key="3">
    <source>
        <dbReference type="Proteomes" id="UP000481327"/>
    </source>
</evidence>
<feature type="compositionally biased region" description="Low complexity" evidence="1">
    <location>
        <begin position="19"/>
        <end position="29"/>
    </location>
</feature>
<protein>
    <recommendedName>
        <fullName evidence="4">Flagellar biosynthesis protein FlgJ</fullName>
    </recommendedName>
</protein>
<dbReference type="AlphaFoldDB" id="A0A7C9GPJ9"/>
<evidence type="ECO:0000313" key="2">
    <source>
        <dbReference type="EMBL" id="MQT15731.1"/>
    </source>
</evidence>
<dbReference type="EMBL" id="WIOL01000001">
    <property type="protein sequence ID" value="MQT15731.1"/>
    <property type="molecule type" value="Genomic_DNA"/>
</dbReference>
<gene>
    <name evidence="2" type="ORF">F3168_00430</name>
</gene>
<evidence type="ECO:0008006" key="4">
    <source>
        <dbReference type="Google" id="ProtNLM"/>
    </source>
</evidence>
<organism evidence="2 3">
    <name type="scientific">Sandarakinorhabdus fusca</name>
    <dbReference type="NCBI Taxonomy" id="1439888"/>
    <lineage>
        <taxon>Bacteria</taxon>
        <taxon>Pseudomonadati</taxon>
        <taxon>Pseudomonadota</taxon>
        <taxon>Alphaproteobacteria</taxon>
        <taxon>Sphingomonadales</taxon>
        <taxon>Sphingosinicellaceae</taxon>
        <taxon>Sandarakinorhabdus</taxon>
    </lineage>
</organism>
<evidence type="ECO:0000256" key="1">
    <source>
        <dbReference type="SAM" id="MobiDB-lite"/>
    </source>
</evidence>
<accession>A0A7C9GPJ9</accession>
<dbReference type="RefSeq" id="WP_152576203.1">
    <property type="nucleotide sequence ID" value="NZ_JAATJI010000001.1"/>
</dbReference>
<reference evidence="2 3" key="1">
    <citation type="submission" date="2019-09" db="EMBL/GenBank/DDBJ databases">
        <title>Polymorphobacter sp. isolated from a lake in China.</title>
        <authorList>
            <person name="Liu Z."/>
        </authorList>
    </citation>
    <scope>NUCLEOTIDE SEQUENCE [LARGE SCALE GENOMIC DNA]</scope>
    <source>
        <strain evidence="2 3">D40P</strain>
    </source>
</reference>